<protein>
    <submittedName>
        <fullName evidence="1">Uncharacterized protein</fullName>
    </submittedName>
</protein>
<sequence length="182" mass="20101">MPHGSVGEEAKESQTLAVVNKSRSDIFWFASNNGDNLVGHVKTPGPKAMEVAQRLQVGLSRKRPRINPEFEDPFDLDRFIIEENIPCPIRPVAACSPSPPQDLNSKESSVQSEDGMDMESTEGISDSYDHLEKGLEKSGGRWVQSEIDASIEMGKELGVNLNSMEDMVRLVIEGEMENSVIQ</sequence>
<evidence type="ECO:0000313" key="2">
    <source>
        <dbReference type="Proteomes" id="UP001056120"/>
    </source>
</evidence>
<name>A0ACB9E5B9_9ASTR</name>
<accession>A0ACB9E5B9</accession>
<reference evidence="2" key="1">
    <citation type="journal article" date="2022" name="Mol. Ecol. Resour.">
        <title>The genomes of chicory, endive, great burdock and yacon provide insights into Asteraceae palaeo-polyploidization history and plant inulin production.</title>
        <authorList>
            <person name="Fan W."/>
            <person name="Wang S."/>
            <person name="Wang H."/>
            <person name="Wang A."/>
            <person name="Jiang F."/>
            <person name="Liu H."/>
            <person name="Zhao H."/>
            <person name="Xu D."/>
            <person name="Zhang Y."/>
        </authorList>
    </citation>
    <scope>NUCLEOTIDE SEQUENCE [LARGE SCALE GENOMIC DNA]</scope>
    <source>
        <strain evidence="2">cv. Yunnan</strain>
    </source>
</reference>
<proteinExistence type="predicted"/>
<evidence type="ECO:0000313" key="1">
    <source>
        <dbReference type="EMBL" id="KAI3754179.1"/>
    </source>
</evidence>
<gene>
    <name evidence="1" type="ORF">L1987_53957</name>
</gene>
<comment type="caution">
    <text evidence="1">The sequence shown here is derived from an EMBL/GenBank/DDBJ whole genome shotgun (WGS) entry which is preliminary data.</text>
</comment>
<organism evidence="1 2">
    <name type="scientific">Smallanthus sonchifolius</name>
    <dbReference type="NCBI Taxonomy" id="185202"/>
    <lineage>
        <taxon>Eukaryota</taxon>
        <taxon>Viridiplantae</taxon>
        <taxon>Streptophyta</taxon>
        <taxon>Embryophyta</taxon>
        <taxon>Tracheophyta</taxon>
        <taxon>Spermatophyta</taxon>
        <taxon>Magnoliopsida</taxon>
        <taxon>eudicotyledons</taxon>
        <taxon>Gunneridae</taxon>
        <taxon>Pentapetalae</taxon>
        <taxon>asterids</taxon>
        <taxon>campanulids</taxon>
        <taxon>Asterales</taxon>
        <taxon>Asteraceae</taxon>
        <taxon>Asteroideae</taxon>
        <taxon>Heliantheae alliance</taxon>
        <taxon>Millerieae</taxon>
        <taxon>Smallanthus</taxon>
    </lineage>
</organism>
<dbReference type="EMBL" id="CM042035">
    <property type="protein sequence ID" value="KAI3754179.1"/>
    <property type="molecule type" value="Genomic_DNA"/>
</dbReference>
<reference evidence="1 2" key="2">
    <citation type="journal article" date="2022" name="Mol. Ecol. Resour.">
        <title>The genomes of chicory, endive, great burdock and yacon provide insights into Asteraceae paleo-polyploidization history and plant inulin production.</title>
        <authorList>
            <person name="Fan W."/>
            <person name="Wang S."/>
            <person name="Wang H."/>
            <person name="Wang A."/>
            <person name="Jiang F."/>
            <person name="Liu H."/>
            <person name="Zhao H."/>
            <person name="Xu D."/>
            <person name="Zhang Y."/>
        </authorList>
    </citation>
    <scope>NUCLEOTIDE SEQUENCE [LARGE SCALE GENOMIC DNA]</scope>
    <source>
        <strain evidence="2">cv. Yunnan</strain>
        <tissue evidence="1">Leaves</tissue>
    </source>
</reference>
<dbReference type="Proteomes" id="UP001056120">
    <property type="component" value="Linkage Group LG18"/>
</dbReference>
<keyword evidence="2" id="KW-1185">Reference proteome</keyword>